<keyword evidence="1" id="KW-0413">Isomerase</keyword>
<dbReference type="AlphaFoldDB" id="A0A0A9Z654"/>
<dbReference type="EMBL" id="GBHO01006319">
    <property type="protein sequence ID" value="JAG37285.1"/>
    <property type="molecule type" value="Transcribed_RNA"/>
</dbReference>
<accession>A0A0A9Z654</accession>
<reference evidence="1" key="2">
    <citation type="submission" date="2014-07" db="EMBL/GenBank/DDBJ databases">
        <authorList>
            <person name="Hull J."/>
        </authorList>
    </citation>
    <scope>NUCLEOTIDE SEQUENCE</scope>
</reference>
<feature type="non-terminal residue" evidence="1">
    <location>
        <position position="105"/>
    </location>
</feature>
<protein>
    <submittedName>
        <fullName evidence="1">Ketol-acid reductoisomerase</fullName>
    </submittedName>
</protein>
<proteinExistence type="predicted"/>
<reference evidence="1" key="1">
    <citation type="journal article" date="2014" name="PLoS ONE">
        <title>Transcriptome-Based Identification of ABC Transporters in the Western Tarnished Plant Bug Lygus hesperus.</title>
        <authorList>
            <person name="Hull J.J."/>
            <person name="Chaney K."/>
            <person name="Geib S.M."/>
            <person name="Fabrick J.A."/>
            <person name="Brent C.S."/>
            <person name="Walsh D."/>
            <person name="Lavine L.C."/>
        </authorList>
    </citation>
    <scope>NUCLEOTIDE SEQUENCE</scope>
</reference>
<feature type="non-terminal residue" evidence="1">
    <location>
        <position position="1"/>
    </location>
</feature>
<evidence type="ECO:0000313" key="1">
    <source>
        <dbReference type="EMBL" id="JAG37285.1"/>
    </source>
</evidence>
<organism evidence="1">
    <name type="scientific">Lygus hesperus</name>
    <name type="common">Western plant bug</name>
    <dbReference type="NCBI Taxonomy" id="30085"/>
    <lineage>
        <taxon>Eukaryota</taxon>
        <taxon>Metazoa</taxon>
        <taxon>Ecdysozoa</taxon>
        <taxon>Arthropoda</taxon>
        <taxon>Hexapoda</taxon>
        <taxon>Insecta</taxon>
        <taxon>Pterygota</taxon>
        <taxon>Neoptera</taxon>
        <taxon>Paraneoptera</taxon>
        <taxon>Hemiptera</taxon>
        <taxon>Heteroptera</taxon>
        <taxon>Panheteroptera</taxon>
        <taxon>Cimicomorpha</taxon>
        <taxon>Miridae</taxon>
        <taxon>Mirini</taxon>
        <taxon>Lygus</taxon>
    </lineage>
</organism>
<dbReference type="GO" id="GO:0016853">
    <property type="term" value="F:isomerase activity"/>
    <property type="evidence" value="ECO:0007669"/>
    <property type="project" value="UniProtKB-KW"/>
</dbReference>
<name>A0A0A9Z654_LYGHE</name>
<gene>
    <name evidence="1" type="primary">ilvC_2</name>
    <name evidence="1" type="ORF">CM83_105939</name>
</gene>
<sequence length="105" mass="12349">KSINIYDPPYAQNFANKPWFDTDCKDAKRSFKAKLKQARKNKFDGEYCSEFLTAKQFYKNLTRTRRNRYKREQMEPLEQVGSGPAFWSAVKRLRGVVTQQNCISA</sequence>